<dbReference type="InterPro" id="IPR010390">
    <property type="entry name" value="ABC-2_transporter-like"/>
</dbReference>
<organism evidence="2 3">
    <name type="scientific">Rubripirellula obstinata</name>
    <dbReference type="NCBI Taxonomy" id="406547"/>
    <lineage>
        <taxon>Bacteria</taxon>
        <taxon>Pseudomonadati</taxon>
        <taxon>Planctomycetota</taxon>
        <taxon>Planctomycetia</taxon>
        <taxon>Pirellulales</taxon>
        <taxon>Pirellulaceae</taxon>
        <taxon>Rubripirellula</taxon>
    </lineage>
</organism>
<feature type="transmembrane region" description="Helical" evidence="1">
    <location>
        <begin position="209"/>
        <end position="229"/>
    </location>
</feature>
<reference evidence="2 3" key="1">
    <citation type="submission" date="2019-08" db="EMBL/GenBank/DDBJ databases">
        <title>Deep-cultivation of Planctomycetes and their phenomic and genomic characterization uncovers novel biology.</title>
        <authorList>
            <person name="Wiegand S."/>
            <person name="Jogler M."/>
            <person name="Boedeker C."/>
            <person name="Pinto D."/>
            <person name="Vollmers J."/>
            <person name="Rivas-Marin E."/>
            <person name="Kohn T."/>
            <person name="Peeters S.H."/>
            <person name="Heuer A."/>
            <person name="Rast P."/>
            <person name="Oberbeckmann S."/>
            <person name="Bunk B."/>
            <person name="Jeske O."/>
            <person name="Meyerdierks A."/>
            <person name="Storesund J.E."/>
            <person name="Kallscheuer N."/>
            <person name="Luecker S."/>
            <person name="Lage O.M."/>
            <person name="Pohl T."/>
            <person name="Merkel B.J."/>
            <person name="Hornburger P."/>
            <person name="Mueller R.-W."/>
            <person name="Bruemmer F."/>
            <person name="Labrenz M."/>
            <person name="Spormann A.M."/>
            <person name="Op Den Camp H."/>
            <person name="Overmann J."/>
            <person name="Amann R."/>
            <person name="Jetten M.S.M."/>
            <person name="Mascher T."/>
            <person name="Medema M.H."/>
            <person name="Devos D.P."/>
            <person name="Kaster A.-K."/>
            <person name="Ovreas L."/>
            <person name="Rohde M."/>
            <person name="Galperin M.Y."/>
            <person name="Jogler C."/>
        </authorList>
    </citation>
    <scope>NUCLEOTIDE SEQUENCE [LARGE SCALE GENOMIC DNA]</scope>
    <source>
        <strain evidence="2 3">LF1</strain>
    </source>
</reference>
<comment type="caution">
    <text evidence="2">The sequence shown here is derived from an EMBL/GenBank/DDBJ whole genome shotgun (WGS) entry which is preliminary data.</text>
</comment>
<keyword evidence="1" id="KW-1133">Transmembrane helix</keyword>
<dbReference type="PANTHER" id="PTHR36832:SF1">
    <property type="entry name" value="SLR1174 PROTEIN"/>
    <property type="match status" value="1"/>
</dbReference>
<dbReference type="Pfam" id="PF06182">
    <property type="entry name" value="ABC2_membrane_6"/>
    <property type="match status" value="1"/>
</dbReference>
<keyword evidence="3" id="KW-1185">Reference proteome</keyword>
<evidence type="ECO:0000313" key="2">
    <source>
        <dbReference type="EMBL" id="KAA1260312.1"/>
    </source>
</evidence>
<keyword evidence="1" id="KW-0812">Transmembrane</keyword>
<feature type="transmembrane region" description="Helical" evidence="1">
    <location>
        <begin position="236"/>
        <end position="254"/>
    </location>
</feature>
<protein>
    <recommendedName>
        <fullName evidence="4">ABC-2 family transporter protein</fullName>
    </recommendedName>
</protein>
<feature type="transmembrane region" description="Helical" evidence="1">
    <location>
        <begin position="89"/>
        <end position="111"/>
    </location>
</feature>
<dbReference type="Proteomes" id="UP000322699">
    <property type="component" value="Unassembled WGS sequence"/>
</dbReference>
<feature type="transmembrane region" description="Helical" evidence="1">
    <location>
        <begin position="176"/>
        <end position="203"/>
    </location>
</feature>
<evidence type="ECO:0008006" key="4">
    <source>
        <dbReference type="Google" id="ProtNLM"/>
    </source>
</evidence>
<dbReference type="RefSeq" id="WP_420821379.1">
    <property type="nucleotide sequence ID" value="NZ_LWSK01000010.1"/>
</dbReference>
<keyword evidence="1" id="KW-0472">Membrane</keyword>
<feature type="transmembrane region" description="Helical" evidence="1">
    <location>
        <begin position="146"/>
        <end position="164"/>
    </location>
</feature>
<dbReference type="EMBL" id="VRLW01000001">
    <property type="protein sequence ID" value="KAA1260312.1"/>
    <property type="molecule type" value="Genomic_DNA"/>
</dbReference>
<proteinExistence type="predicted"/>
<evidence type="ECO:0000256" key="1">
    <source>
        <dbReference type="SAM" id="Phobius"/>
    </source>
</evidence>
<feature type="transmembrane region" description="Helical" evidence="1">
    <location>
        <begin position="49"/>
        <end position="69"/>
    </location>
</feature>
<gene>
    <name evidence="2" type="ORF">LF1_28510</name>
</gene>
<accession>A0A5B1CJ72</accession>
<evidence type="ECO:0000313" key="3">
    <source>
        <dbReference type="Proteomes" id="UP000322699"/>
    </source>
</evidence>
<name>A0A5B1CJ72_9BACT</name>
<sequence length="296" mass="33154">MSTAANSPTHSVPTHLTGTRQKLRTYGSILKTALGERLVYRGDFALGTLMRFLPIVTQVFLWFAVFDAIGNAEGEEAATIGGFGFREIVAYYLLTMIARAFSSMPGLASGIAREIREGEIKRYLIQPVDLIGLLLLTRIAHKLAFYAVAIAPFALVFFLCRDYFVDGWPPPYRMTAFIGTLLMGFMIGFFLEAAIGMIGFWFLEVSSLLFIYMLFSFFLSGHMFPLSLLPDSIETIVTFLPLKYLAYFPAAVFLGKIPDEDLPMEMAIEAAWLTFFIVVCRFAFNRGVRRYSGYGG</sequence>
<dbReference type="AlphaFoldDB" id="A0A5B1CJ72"/>
<dbReference type="PANTHER" id="PTHR36832">
    <property type="entry name" value="SLR1174 PROTEIN-RELATED"/>
    <property type="match status" value="1"/>
</dbReference>
<feature type="transmembrane region" description="Helical" evidence="1">
    <location>
        <begin position="266"/>
        <end position="284"/>
    </location>
</feature>